<comment type="caution">
    <text evidence="4">The sequence shown here is derived from an EMBL/GenBank/DDBJ whole genome shotgun (WGS) entry which is preliminary data.</text>
</comment>
<dbReference type="InterPro" id="IPR004398">
    <property type="entry name" value="RNA_MeTrfase_RsmD"/>
</dbReference>
<accession>A0A317ZHV1</accession>
<dbReference type="GO" id="GO:0008168">
    <property type="term" value="F:methyltransferase activity"/>
    <property type="evidence" value="ECO:0007669"/>
    <property type="project" value="UniProtKB-KW"/>
</dbReference>
<evidence type="ECO:0000313" key="5">
    <source>
        <dbReference type="Proteomes" id="UP000247099"/>
    </source>
</evidence>
<keyword evidence="5" id="KW-1185">Reference proteome</keyword>
<protein>
    <submittedName>
        <fullName evidence="4">Methyltransferase</fullName>
    </submittedName>
</protein>
<name>A0A317ZHV1_9BACT</name>
<evidence type="ECO:0000313" key="4">
    <source>
        <dbReference type="EMBL" id="PXA03803.1"/>
    </source>
</evidence>
<evidence type="ECO:0000256" key="2">
    <source>
        <dbReference type="ARBA" id="ARBA00022679"/>
    </source>
</evidence>
<proteinExistence type="predicted"/>
<evidence type="ECO:0000256" key="1">
    <source>
        <dbReference type="ARBA" id="ARBA00022603"/>
    </source>
</evidence>
<feature type="region of interest" description="Disordered" evidence="3">
    <location>
        <begin position="1"/>
        <end position="22"/>
    </location>
</feature>
<dbReference type="Gene3D" id="3.40.50.150">
    <property type="entry name" value="Vaccinia Virus protein VP39"/>
    <property type="match status" value="1"/>
</dbReference>
<evidence type="ECO:0000256" key="3">
    <source>
        <dbReference type="SAM" id="MobiDB-lite"/>
    </source>
</evidence>
<dbReference type="PIRSF" id="PIRSF004553">
    <property type="entry name" value="CHP00095"/>
    <property type="match status" value="1"/>
</dbReference>
<keyword evidence="2 4" id="KW-0808">Transferase</keyword>
<keyword evidence="1 4" id="KW-0489">Methyltransferase</keyword>
<reference evidence="4 5" key="1">
    <citation type="submission" date="2018-05" db="EMBL/GenBank/DDBJ databases">
        <title>Coraliomargarita sinensis sp. nov., isolated from a marine solar saltern.</title>
        <authorList>
            <person name="Zhou L.Y."/>
        </authorList>
    </citation>
    <scope>NUCLEOTIDE SEQUENCE [LARGE SCALE GENOMIC DNA]</scope>
    <source>
        <strain evidence="4 5">WN38</strain>
    </source>
</reference>
<dbReference type="OrthoDB" id="9803017at2"/>
<organism evidence="4 5">
    <name type="scientific">Coraliomargarita sinensis</name>
    <dbReference type="NCBI Taxonomy" id="2174842"/>
    <lineage>
        <taxon>Bacteria</taxon>
        <taxon>Pseudomonadati</taxon>
        <taxon>Verrucomicrobiota</taxon>
        <taxon>Opitutia</taxon>
        <taxon>Puniceicoccales</taxon>
        <taxon>Coraliomargaritaceae</taxon>
        <taxon>Coraliomargarita</taxon>
    </lineage>
</organism>
<dbReference type="SUPFAM" id="SSF53335">
    <property type="entry name" value="S-adenosyl-L-methionine-dependent methyltransferases"/>
    <property type="match status" value="1"/>
</dbReference>
<dbReference type="PANTHER" id="PTHR43542:SF1">
    <property type="entry name" value="METHYLTRANSFERASE"/>
    <property type="match status" value="1"/>
</dbReference>
<dbReference type="InterPro" id="IPR029063">
    <property type="entry name" value="SAM-dependent_MTases_sf"/>
</dbReference>
<dbReference type="CDD" id="cd02440">
    <property type="entry name" value="AdoMet_MTases"/>
    <property type="match status" value="1"/>
</dbReference>
<dbReference type="PANTHER" id="PTHR43542">
    <property type="entry name" value="METHYLTRANSFERASE"/>
    <property type="match status" value="1"/>
</dbReference>
<dbReference type="InParanoid" id="A0A317ZHV1"/>
<dbReference type="AlphaFoldDB" id="A0A317ZHV1"/>
<dbReference type="Proteomes" id="UP000247099">
    <property type="component" value="Unassembled WGS sequence"/>
</dbReference>
<dbReference type="Pfam" id="PF03602">
    <property type="entry name" value="Cons_hypoth95"/>
    <property type="match status" value="1"/>
</dbReference>
<sequence>MRITGGAARGIPLTAPKGRDTRPATDQLREAVFSSLGSRIEGARVADLFAGTGAYGLEAMSRGAASGCFVENSREVVACLKKNLAAALKSCGTKPSDWHVLAQKVDRVSKNLGPFEIVFMDPPYAMIEESIPGIFVQHIAEILTPDGLACIEMPGNLEINLPGWAAKRRLGKAGKDKPTMVFYERG</sequence>
<dbReference type="FunCoup" id="A0A317ZHV1">
    <property type="interactions" value="311"/>
</dbReference>
<dbReference type="GO" id="GO:0031167">
    <property type="term" value="P:rRNA methylation"/>
    <property type="evidence" value="ECO:0007669"/>
    <property type="project" value="InterPro"/>
</dbReference>
<dbReference type="EMBL" id="QHJQ01000007">
    <property type="protein sequence ID" value="PXA03803.1"/>
    <property type="molecule type" value="Genomic_DNA"/>
</dbReference>
<gene>
    <name evidence="4" type="ORF">DDZ13_10895</name>
</gene>